<reference evidence="2" key="1">
    <citation type="submission" date="2018-12" db="EMBL/GenBank/DDBJ databases">
        <authorList>
            <person name="Ashton P.M."/>
            <person name="Dallman T."/>
            <person name="Nair S."/>
            <person name="De Pinna E."/>
            <person name="Peters T."/>
            <person name="Grant K."/>
        </authorList>
    </citation>
    <scope>NUCLEOTIDE SEQUENCE</scope>
    <source>
        <strain evidence="2">650060</strain>
    </source>
</reference>
<feature type="chain" id="PRO_5024862574" description="Fimbrial protein" evidence="1">
    <location>
        <begin position="21"/>
        <end position="168"/>
    </location>
</feature>
<feature type="signal peptide" evidence="1">
    <location>
        <begin position="1"/>
        <end position="20"/>
    </location>
</feature>
<organism evidence="2">
    <name type="scientific">Salmonella enterica subsp. enterica serovar Aqua</name>
    <dbReference type="NCBI Taxonomy" id="1302615"/>
    <lineage>
        <taxon>Bacteria</taxon>
        <taxon>Pseudomonadati</taxon>
        <taxon>Pseudomonadota</taxon>
        <taxon>Gammaproteobacteria</taxon>
        <taxon>Enterobacterales</taxon>
        <taxon>Enterobacteriaceae</taxon>
        <taxon>Salmonella</taxon>
    </lineage>
</organism>
<evidence type="ECO:0000256" key="1">
    <source>
        <dbReference type="SAM" id="SignalP"/>
    </source>
</evidence>
<accession>A0A5X6EFE3</accession>
<dbReference type="EMBL" id="AAHUDZ010000004">
    <property type="protein sequence ID" value="ECA3791084.1"/>
    <property type="molecule type" value="Genomic_DNA"/>
</dbReference>
<protein>
    <recommendedName>
        <fullName evidence="3">Fimbrial protein</fullName>
    </recommendedName>
</protein>
<dbReference type="AlphaFoldDB" id="A0A5X6EFE3"/>
<proteinExistence type="predicted"/>
<evidence type="ECO:0008006" key="3">
    <source>
        <dbReference type="Google" id="ProtNLM"/>
    </source>
</evidence>
<gene>
    <name evidence="2" type="ORF">EKG95_04465</name>
</gene>
<comment type="caution">
    <text evidence="2">The sequence shown here is derived from an EMBL/GenBank/DDBJ whole genome shotgun (WGS) entry which is preliminary data.</text>
</comment>
<evidence type="ECO:0000313" key="2">
    <source>
        <dbReference type="EMBL" id="ECA3791084.1"/>
    </source>
</evidence>
<keyword evidence="1" id="KW-0732">Signal</keyword>
<name>A0A5X6EFE3_SALET</name>
<sequence>MKLAPIALLAALASAGAAHAGEVSGSTDYTHQITSMTMHGTFKSTSTFDMPVTGQFHNQGEEFKPNVRLTPKSLLGYWPLTVASPGDFVVTTVHASGGNAADIGSNPANGTITLSKDVPLDKAATAGATAFTRALTGDQFYIGLYSVQSMTTSEQPTTVDVTLTAYGQ</sequence>